<keyword evidence="11" id="KW-1185">Reference proteome</keyword>
<evidence type="ECO:0000256" key="5">
    <source>
        <dbReference type="ARBA" id="ARBA00022837"/>
    </source>
</evidence>
<evidence type="ECO:0000256" key="8">
    <source>
        <dbReference type="SAM" id="SignalP"/>
    </source>
</evidence>
<evidence type="ECO:0000256" key="7">
    <source>
        <dbReference type="SAM" id="MobiDB-lite"/>
    </source>
</evidence>
<keyword evidence="4" id="KW-0479">Metal-binding</keyword>
<dbReference type="InterPro" id="IPR008707">
    <property type="entry name" value="B-propeller_PilY1"/>
</dbReference>
<dbReference type="SUPFAM" id="SSF53300">
    <property type="entry name" value="vWA-like"/>
    <property type="match status" value="1"/>
</dbReference>
<protein>
    <submittedName>
        <fullName evidence="10">VWA domain-containing protein</fullName>
    </submittedName>
</protein>
<dbReference type="OrthoDB" id="7156875at2"/>
<accession>A0A418XTT9</accession>
<evidence type="ECO:0000313" key="11">
    <source>
        <dbReference type="Proteomes" id="UP000283734"/>
    </source>
</evidence>
<keyword evidence="8" id="KW-0732">Signal</keyword>
<evidence type="ECO:0000256" key="4">
    <source>
        <dbReference type="ARBA" id="ARBA00022723"/>
    </source>
</evidence>
<dbReference type="Gene3D" id="3.40.50.410">
    <property type="entry name" value="von Willebrand factor, type A domain"/>
    <property type="match status" value="2"/>
</dbReference>
<name>A0A418XTT9_9GAMM</name>
<dbReference type="EMBL" id="QYYA01000007">
    <property type="protein sequence ID" value="RJG15963.1"/>
    <property type="molecule type" value="Genomic_DNA"/>
</dbReference>
<dbReference type="Pfam" id="PF05567">
    <property type="entry name" value="T4P_PilY1"/>
    <property type="match status" value="1"/>
</dbReference>
<organism evidence="10 11">
    <name type="scientific">Alcanivorax profundi</name>
    <dbReference type="NCBI Taxonomy" id="2338368"/>
    <lineage>
        <taxon>Bacteria</taxon>
        <taxon>Pseudomonadati</taxon>
        <taxon>Pseudomonadota</taxon>
        <taxon>Gammaproteobacteria</taxon>
        <taxon>Oceanospirillales</taxon>
        <taxon>Alcanivoracaceae</taxon>
        <taxon>Alcanivorax</taxon>
    </lineage>
</organism>
<reference evidence="10 11" key="1">
    <citation type="submission" date="2018-09" db="EMBL/GenBank/DDBJ databases">
        <title>Alcanivorax profundi sp. nov., isolated from 1000 m-depth seawater of the Mariana Trench.</title>
        <authorList>
            <person name="Liu J."/>
        </authorList>
    </citation>
    <scope>NUCLEOTIDE SEQUENCE [LARGE SCALE GENOMIC DNA]</scope>
    <source>
        <strain evidence="10 11">MTEO17</strain>
    </source>
</reference>
<comment type="subcellular location">
    <subcellularLocation>
        <location evidence="1">Fimbrium</location>
    </subcellularLocation>
</comment>
<dbReference type="AlphaFoldDB" id="A0A418XTT9"/>
<evidence type="ECO:0000256" key="3">
    <source>
        <dbReference type="ARBA" id="ARBA00022558"/>
    </source>
</evidence>
<comment type="similarity">
    <text evidence="2">Belongs to the PilY1 family.</text>
</comment>
<gene>
    <name evidence="10" type="ORF">D4A39_15950</name>
</gene>
<dbReference type="InterPro" id="IPR036465">
    <property type="entry name" value="vWFA_dom_sf"/>
</dbReference>
<dbReference type="SMART" id="SM00564">
    <property type="entry name" value="PQQ"/>
    <property type="match status" value="2"/>
</dbReference>
<dbReference type="Gene3D" id="2.130.10.10">
    <property type="entry name" value="YVTN repeat-like/Quinoprotein amine dehydrogenase"/>
    <property type="match status" value="1"/>
</dbReference>
<keyword evidence="5" id="KW-0106">Calcium</keyword>
<dbReference type="InterPro" id="IPR015943">
    <property type="entry name" value="WD40/YVTN_repeat-like_dom_sf"/>
</dbReference>
<keyword evidence="6" id="KW-0281">Fimbrium</keyword>
<feature type="chain" id="PRO_5018985041" evidence="8">
    <location>
        <begin position="25"/>
        <end position="1134"/>
    </location>
</feature>
<evidence type="ECO:0000259" key="9">
    <source>
        <dbReference type="Pfam" id="PF05567"/>
    </source>
</evidence>
<evidence type="ECO:0000313" key="10">
    <source>
        <dbReference type="EMBL" id="RJG15963.1"/>
    </source>
</evidence>
<feature type="region of interest" description="Disordered" evidence="7">
    <location>
        <begin position="384"/>
        <end position="412"/>
    </location>
</feature>
<dbReference type="GO" id="GO:0046872">
    <property type="term" value="F:metal ion binding"/>
    <property type="evidence" value="ECO:0007669"/>
    <property type="project" value="UniProtKB-KW"/>
</dbReference>
<dbReference type="RefSeq" id="WP_119918542.1">
    <property type="nucleotide sequence ID" value="NZ_QYYA01000007.1"/>
</dbReference>
<dbReference type="SUPFAM" id="SSF50998">
    <property type="entry name" value="Quinoprotein alcohol dehydrogenase-like"/>
    <property type="match status" value="1"/>
</dbReference>
<comment type="caution">
    <text evidence="10">The sequence shown here is derived from an EMBL/GenBank/DDBJ whole genome shotgun (WGS) entry which is preliminary data.</text>
</comment>
<dbReference type="InterPro" id="IPR011047">
    <property type="entry name" value="Quinoprotein_ADH-like_sf"/>
</dbReference>
<evidence type="ECO:0000256" key="1">
    <source>
        <dbReference type="ARBA" id="ARBA00004561"/>
    </source>
</evidence>
<keyword evidence="3" id="KW-1029">Fimbrium biogenesis</keyword>
<feature type="domain" description="PilY1 beta-propeller" evidence="9">
    <location>
        <begin position="658"/>
        <end position="899"/>
    </location>
</feature>
<sequence>MIKMKRYASLMVAALWLPMLGAHADDTEIFFADADTENAQNAPAANVLVMLDSSGSMAWCETSDCQSGEETRIDMTKRAFSDMVDALPDRVNLGLGRFRNGEDGHVIFPVSEMSAGGRDAIKIAVNAISPTGGTPTFHAYNEMARYMLGEEANTGNGFSSEACVEVDINENCHDEYARDYQGNLIYEGPWINAPSVTNCSNLPEEYRYYNCRQDYGDYSPTPGGGSTTCNPNTDYCEVRYEGDYEALPNGETCDATEDYCNVTSWSAWSSWGEPRNGGDYRFTCRNNEERRGHCEQESRRVSCGFFCSYYEYRKRTAQSFERRPAVYYERSISFQVRAPKVERVCTQTTTCTKTAKIYQDGDYVSPMDSANQCERNYIVMMTDGEPSGDRGVDDNPNGDQRLPDCGESDENLSGTESYACQYRLAGALNRDSYEDHKKVKTYTVGLYMNENALNNNNVIYLDDVAEAGGGDTYNADSGSALANAFMKIIDLVDEQSRSVSSPGVAVNQMNRFEHLDQLYYSIFQPAISSFWDGNLKKYELVGSEIHGQNGNAVSDNTGYFSATSKSFWSDETDGYDATKGGARGELDAGGHKLFYSDVDTRTNTTLPRIDWTKIDTDEGKPKTFFGLDAGASDETVQDFVSKMKNLWADPMHSVPVLVNYGGTSEDADDQNNVVFVSTNAGMLHAIDAKDGSEKFTFMPYEFITQADKFTINRPGLRDNKRQLYGLDGSWVAWRRPGATAGSAPSAVYLYGGMRRGGRSYYALDVSNVNAPKLKWQITGGAGDFEHLGQTWSAPTLTQIPVGDSKVPVLVFGGGYSSADHDRTSDYDAENRSSEDEVGNAIYIVNANTGDLVWSATGDTVSAMKWAVPGSISVVDKNLDGVADHLYFGDLGGQVFRVDIDQDGDKAMAVHRLADFGGNGADNRRFYEAPAITYVKQGFNEVLYVAIGSGYRAHPKDKDTEEAFFVFRDENAFSNPSAPDSVLSTGDLSEISRTGTEAADTSKPGWFYKLSILDGEKALSSPSVINGIVRFSTYSPVASTNPDNICAVSLGTSFIHTISLIDGSPVTNNDGTVADRSEQLKQQTLPPTPVLLTNEDGEVKVVVGTEVVGDDTLGNMGLRKTRWYQASPDTAAPGP</sequence>
<dbReference type="GO" id="GO:0009289">
    <property type="term" value="C:pilus"/>
    <property type="evidence" value="ECO:0007669"/>
    <property type="project" value="UniProtKB-SubCell"/>
</dbReference>
<evidence type="ECO:0000256" key="6">
    <source>
        <dbReference type="ARBA" id="ARBA00023263"/>
    </source>
</evidence>
<dbReference type="InterPro" id="IPR018391">
    <property type="entry name" value="PQQ_b-propeller_rpt"/>
</dbReference>
<dbReference type="Proteomes" id="UP000283734">
    <property type="component" value="Unassembled WGS sequence"/>
</dbReference>
<evidence type="ECO:0000256" key="2">
    <source>
        <dbReference type="ARBA" id="ARBA00008387"/>
    </source>
</evidence>
<feature type="signal peptide" evidence="8">
    <location>
        <begin position="1"/>
        <end position="24"/>
    </location>
</feature>
<proteinExistence type="inferred from homology"/>